<protein>
    <submittedName>
        <fullName evidence="1">Uncharacterized protein</fullName>
    </submittedName>
</protein>
<evidence type="ECO:0000313" key="1">
    <source>
        <dbReference type="EMBL" id="KAI4869036.1"/>
    </source>
</evidence>
<name>A0ACB9ZCC1_9PEZI</name>
<organism evidence="1 2">
    <name type="scientific">Hypoxylon rubiginosum</name>
    <dbReference type="NCBI Taxonomy" id="110542"/>
    <lineage>
        <taxon>Eukaryota</taxon>
        <taxon>Fungi</taxon>
        <taxon>Dikarya</taxon>
        <taxon>Ascomycota</taxon>
        <taxon>Pezizomycotina</taxon>
        <taxon>Sordariomycetes</taxon>
        <taxon>Xylariomycetidae</taxon>
        <taxon>Xylariales</taxon>
        <taxon>Hypoxylaceae</taxon>
        <taxon>Hypoxylon</taxon>
    </lineage>
</organism>
<accession>A0ACB9ZCC1</accession>
<proteinExistence type="predicted"/>
<reference evidence="1 2" key="1">
    <citation type="journal article" date="2022" name="New Phytol.">
        <title>Ecological generalism drives hyperdiversity of secondary metabolite gene clusters in xylarialean endophytes.</title>
        <authorList>
            <person name="Franco M.E.E."/>
            <person name="Wisecaver J.H."/>
            <person name="Arnold A.E."/>
            <person name="Ju Y.M."/>
            <person name="Slot J.C."/>
            <person name="Ahrendt S."/>
            <person name="Moore L.P."/>
            <person name="Eastman K.E."/>
            <person name="Scott K."/>
            <person name="Konkel Z."/>
            <person name="Mondo S.J."/>
            <person name="Kuo A."/>
            <person name="Hayes R.D."/>
            <person name="Haridas S."/>
            <person name="Andreopoulos B."/>
            <person name="Riley R."/>
            <person name="LaButti K."/>
            <person name="Pangilinan J."/>
            <person name="Lipzen A."/>
            <person name="Amirebrahimi M."/>
            <person name="Yan J."/>
            <person name="Adam C."/>
            <person name="Keymanesh K."/>
            <person name="Ng V."/>
            <person name="Louie K."/>
            <person name="Northen T."/>
            <person name="Drula E."/>
            <person name="Henrissat B."/>
            <person name="Hsieh H.M."/>
            <person name="Youens-Clark K."/>
            <person name="Lutzoni F."/>
            <person name="Miadlikowska J."/>
            <person name="Eastwood D.C."/>
            <person name="Hamelin R.C."/>
            <person name="Grigoriev I.V."/>
            <person name="U'Ren J.M."/>
        </authorList>
    </citation>
    <scope>NUCLEOTIDE SEQUENCE [LARGE SCALE GENOMIC DNA]</scope>
    <source>
        <strain evidence="1 2">CBS 119005</strain>
    </source>
</reference>
<dbReference type="EMBL" id="MU393433">
    <property type="protein sequence ID" value="KAI4869036.1"/>
    <property type="molecule type" value="Genomic_DNA"/>
</dbReference>
<dbReference type="Proteomes" id="UP001497700">
    <property type="component" value="Unassembled WGS sequence"/>
</dbReference>
<gene>
    <name evidence="1" type="ORF">F4820DRAFT_464620</name>
</gene>
<keyword evidence="2" id="KW-1185">Reference proteome</keyword>
<sequence>MDAPQASSKATVAPAAAIAPAAAAAPAVAATPAGAITPRIPVVDYPKFTLQEKGFAETLFRYLPQGLDIDWEGFAKDMAFKNGTVAKVRYSQIRRKLSVSTNRSKVTKTVKNVTKRKELTGFEWFAQKQKEKELKKQEEKDLKKQEEKGFKELDEEDVKADPGAN</sequence>
<evidence type="ECO:0000313" key="2">
    <source>
        <dbReference type="Proteomes" id="UP001497700"/>
    </source>
</evidence>
<comment type="caution">
    <text evidence="1">The sequence shown here is derived from an EMBL/GenBank/DDBJ whole genome shotgun (WGS) entry which is preliminary data.</text>
</comment>